<evidence type="ECO:0000259" key="20">
    <source>
        <dbReference type="Pfam" id="PF13614"/>
    </source>
</evidence>
<dbReference type="Pfam" id="PF13807">
    <property type="entry name" value="GNVR"/>
    <property type="match status" value="1"/>
</dbReference>
<evidence type="ECO:0000256" key="14">
    <source>
        <dbReference type="ARBA" id="ARBA00023137"/>
    </source>
</evidence>
<dbReference type="EC" id="2.7.10.2" evidence="4"/>
<evidence type="ECO:0000256" key="15">
    <source>
        <dbReference type="ARBA" id="ARBA00051245"/>
    </source>
</evidence>
<evidence type="ECO:0000256" key="1">
    <source>
        <dbReference type="ARBA" id="ARBA00004429"/>
    </source>
</evidence>
<comment type="similarity">
    <text evidence="2">Belongs to the CpsD/CapB family.</text>
</comment>
<dbReference type="GO" id="GO:0004715">
    <property type="term" value="F:non-membrane spanning protein tyrosine kinase activity"/>
    <property type="evidence" value="ECO:0007669"/>
    <property type="project" value="UniProtKB-EC"/>
</dbReference>
<evidence type="ECO:0000256" key="17">
    <source>
        <dbReference type="SAM" id="MobiDB-lite"/>
    </source>
</evidence>
<feature type="domain" description="AAA" evidence="20">
    <location>
        <begin position="502"/>
        <end position="627"/>
    </location>
</feature>
<organism evidence="22 23">
    <name type="scientific">Novosphingobium olei</name>
    <dbReference type="NCBI Taxonomy" id="2728851"/>
    <lineage>
        <taxon>Bacteria</taxon>
        <taxon>Pseudomonadati</taxon>
        <taxon>Pseudomonadota</taxon>
        <taxon>Alphaproteobacteria</taxon>
        <taxon>Sphingomonadales</taxon>
        <taxon>Sphingomonadaceae</taxon>
        <taxon>Novosphingobium</taxon>
    </lineage>
</organism>
<dbReference type="Pfam" id="PF02706">
    <property type="entry name" value="Wzz"/>
    <property type="match status" value="1"/>
</dbReference>
<accession>A0A7Y0BPW6</accession>
<dbReference type="CDD" id="cd05387">
    <property type="entry name" value="BY-kinase"/>
    <property type="match status" value="1"/>
</dbReference>
<feature type="domain" description="Tyrosine-protein kinase G-rich" evidence="21">
    <location>
        <begin position="365"/>
        <end position="438"/>
    </location>
</feature>
<keyword evidence="8 18" id="KW-0812">Transmembrane</keyword>
<dbReference type="Proteomes" id="UP000583556">
    <property type="component" value="Unassembled WGS sequence"/>
</dbReference>
<feature type="region of interest" description="Disordered" evidence="17">
    <location>
        <begin position="211"/>
        <end position="230"/>
    </location>
</feature>
<name>A0A7Y0BPW6_9SPHN</name>
<keyword evidence="5" id="KW-1003">Cell membrane</keyword>
<keyword evidence="12 18" id="KW-1133">Transmembrane helix</keyword>
<evidence type="ECO:0000256" key="18">
    <source>
        <dbReference type="SAM" id="Phobius"/>
    </source>
</evidence>
<evidence type="ECO:0000313" key="23">
    <source>
        <dbReference type="Proteomes" id="UP000583556"/>
    </source>
</evidence>
<feature type="coiled-coil region" evidence="16">
    <location>
        <begin position="178"/>
        <end position="205"/>
    </location>
</feature>
<evidence type="ECO:0000256" key="5">
    <source>
        <dbReference type="ARBA" id="ARBA00022475"/>
    </source>
</evidence>
<sequence>MLAVARRNLFGIGVIVGVVLALTVVVTLLTTPKYTAGARIQINDNSSRVFSEEDMQDEPVVAGYDTDRFLKTQTEVISSRSLALRVAQRLNLAGNPAFFAAQDSKPPAEGTSLANAQAMAASLLRTGLNVQLPRDSRIVTIEFTSADPALAAKIANAYVDEYIQSNLQRKFDSSSYARNFLGEQLQLAKQKVEDSERALNAYARSNGLIIPRSASSGNEKDNSNGSNSVTTSSLLQLNTAANDATAKRIAAEGRWRAISSVPLLSSNEVLTSPTINQLVTAKAEVEASLKEEQSRHLDDYPAVLAKRSQLKSLNDQIQITANNIKNSVRSDYEAAKQAEQQLMSQVASLKGDTLAEQDRTVQYGLLSRDADTNRQVYDGLLERYKKLNATAGVSLSNISIVDEAQAPSGPSSPKLLRNLLIGLIAGFVAAGIYVLVREQFNDSIRVPDDVEPKLDMPLLGVIPGARDDDPDAALADPKSAVTEAYNSLRSSLMYSTSEGLPKIIQVTSAQPAEGKTTTSLAIATGFARMGRTVLLIDADMRRPSIHRRVDVPNEAGLSTLLTSHAELTSIAVQTGQLNLSVLPSGPVPPSPTELLSSHRIEELLTEGARHYDTVIVDSPPILGLADAPLISALVDGVVFVVEANRNRRGSLRGAIRRLRAMRPIILGAVLTKFEATKAGNQYYTDYYGYDYYQYGSSGKADS</sequence>
<dbReference type="InterPro" id="IPR003856">
    <property type="entry name" value="LPS_length_determ_N"/>
</dbReference>
<comment type="catalytic activity">
    <reaction evidence="15">
        <text>L-tyrosyl-[protein] + ATP = O-phospho-L-tyrosyl-[protein] + ADP + H(+)</text>
        <dbReference type="Rhea" id="RHEA:10596"/>
        <dbReference type="Rhea" id="RHEA-COMP:10136"/>
        <dbReference type="Rhea" id="RHEA-COMP:20101"/>
        <dbReference type="ChEBI" id="CHEBI:15378"/>
        <dbReference type="ChEBI" id="CHEBI:30616"/>
        <dbReference type="ChEBI" id="CHEBI:46858"/>
        <dbReference type="ChEBI" id="CHEBI:61978"/>
        <dbReference type="ChEBI" id="CHEBI:456216"/>
        <dbReference type="EC" id="2.7.10.2"/>
    </reaction>
</comment>
<dbReference type="GO" id="GO:0042802">
    <property type="term" value="F:identical protein binding"/>
    <property type="evidence" value="ECO:0007669"/>
    <property type="project" value="UniProtKB-ARBA"/>
</dbReference>
<dbReference type="PANTHER" id="PTHR32309:SF13">
    <property type="entry name" value="FERRIC ENTEROBACTIN TRANSPORT PROTEIN FEPE"/>
    <property type="match status" value="1"/>
</dbReference>
<evidence type="ECO:0000256" key="11">
    <source>
        <dbReference type="ARBA" id="ARBA00022840"/>
    </source>
</evidence>
<keyword evidence="6" id="KW-0997">Cell inner membrane</keyword>
<reference evidence="22 23" key="1">
    <citation type="submission" date="2020-04" db="EMBL/GenBank/DDBJ databases">
        <title>Novosphingobium sp. TW-4 isolated from soil.</title>
        <authorList>
            <person name="Dahal R.H."/>
            <person name="Chaudhary D.K."/>
        </authorList>
    </citation>
    <scope>NUCLEOTIDE SEQUENCE [LARGE SCALE GENOMIC DNA]</scope>
    <source>
        <strain evidence="22 23">TW-4</strain>
    </source>
</reference>
<evidence type="ECO:0000256" key="2">
    <source>
        <dbReference type="ARBA" id="ARBA00007316"/>
    </source>
</evidence>
<evidence type="ECO:0000256" key="16">
    <source>
        <dbReference type="SAM" id="Coils"/>
    </source>
</evidence>
<dbReference type="InterPro" id="IPR025669">
    <property type="entry name" value="AAA_dom"/>
</dbReference>
<comment type="similarity">
    <text evidence="3">Belongs to the etk/wzc family.</text>
</comment>
<evidence type="ECO:0000256" key="13">
    <source>
        <dbReference type="ARBA" id="ARBA00023136"/>
    </source>
</evidence>
<proteinExistence type="inferred from homology"/>
<dbReference type="InterPro" id="IPR032807">
    <property type="entry name" value="GNVR"/>
</dbReference>
<dbReference type="NCBIfam" id="TIGR01007">
    <property type="entry name" value="eps_fam"/>
    <property type="match status" value="1"/>
</dbReference>
<keyword evidence="10 22" id="KW-0418">Kinase</keyword>
<dbReference type="Pfam" id="PF13614">
    <property type="entry name" value="AAA_31"/>
    <property type="match status" value="1"/>
</dbReference>
<evidence type="ECO:0000259" key="21">
    <source>
        <dbReference type="Pfam" id="PF13807"/>
    </source>
</evidence>
<keyword evidence="14" id="KW-0829">Tyrosine-protein kinase</keyword>
<dbReference type="PANTHER" id="PTHR32309">
    <property type="entry name" value="TYROSINE-PROTEIN KINASE"/>
    <property type="match status" value="1"/>
</dbReference>
<keyword evidence="13 18" id="KW-0472">Membrane</keyword>
<protein>
    <recommendedName>
        <fullName evidence="4">non-specific protein-tyrosine kinase</fullName>
        <ecNumber evidence="4">2.7.10.2</ecNumber>
    </recommendedName>
</protein>
<evidence type="ECO:0000256" key="8">
    <source>
        <dbReference type="ARBA" id="ARBA00022692"/>
    </source>
</evidence>
<dbReference type="EMBL" id="JABBGM010000005">
    <property type="protein sequence ID" value="NML94422.1"/>
    <property type="molecule type" value="Genomic_DNA"/>
</dbReference>
<comment type="subcellular location">
    <subcellularLocation>
        <location evidence="1">Cell inner membrane</location>
        <topology evidence="1">Multi-pass membrane protein</topology>
    </subcellularLocation>
</comment>
<keyword evidence="7" id="KW-0808">Transferase</keyword>
<evidence type="ECO:0000256" key="10">
    <source>
        <dbReference type="ARBA" id="ARBA00022777"/>
    </source>
</evidence>
<feature type="transmembrane region" description="Helical" evidence="18">
    <location>
        <begin position="9"/>
        <end position="29"/>
    </location>
</feature>
<dbReference type="SUPFAM" id="SSF52540">
    <property type="entry name" value="P-loop containing nucleoside triphosphate hydrolases"/>
    <property type="match status" value="1"/>
</dbReference>
<dbReference type="Gene3D" id="3.40.50.300">
    <property type="entry name" value="P-loop containing nucleotide triphosphate hydrolases"/>
    <property type="match status" value="1"/>
</dbReference>
<evidence type="ECO:0000259" key="19">
    <source>
        <dbReference type="Pfam" id="PF02706"/>
    </source>
</evidence>
<dbReference type="FunFam" id="3.40.50.300:FF:000527">
    <property type="entry name" value="Tyrosine-protein kinase etk"/>
    <property type="match status" value="1"/>
</dbReference>
<comment type="caution">
    <text evidence="22">The sequence shown here is derived from an EMBL/GenBank/DDBJ whole genome shotgun (WGS) entry which is preliminary data.</text>
</comment>
<keyword evidence="9" id="KW-0547">Nucleotide-binding</keyword>
<evidence type="ECO:0000256" key="6">
    <source>
        <dbReference type="ARBA" id="ARBA00022519"/>
    </source>
</evidence>
<dbReference type="AlphaFoldDB" id="A0A7Y0BPW6"/>
<keyword evidence="16" id="KW-0175">Coiled coil</keyword>
<evidence type="ECO:0000313" key="22">
    <source>
        <dbReference type="EMBL" id="NML94422.1"/>
    </source>
</evidence>
<dbReference type="InterPro" id="IPR005702">
    <property type="entry name" value="Wzc-like_C"/>
</dbReference>
<evidence type="ECO:0000256" key="3">
    <source>
        <dbReference type="ARBA" id="ARBA00008883"/>
    </source>
</evidence>
<dbReference type="InterPro" id="IPR027417">
    <property type="entry name" value="P-loop_NTPase"/>
</dbReference>
<dbReference type="GO" id="GO:0005524">
    <property type="term" value="F:ATP binding"/>
    <property type="evidence" value="ECO:0007669"/>
    <property type="project" value="UniProtKB-KW"/>
</dbReference>
<keyword evidence="11" id="KW-0067">ATP-binding</keyword>
<evidence type="ECO:0000256" key="12">
    <source>
        <dbReference type="ARBA" id="ARBA00022989"/>
    </source>
</evidence>
<evidence type="ECO:0000256" key="7">
    <source>
        <dbReference type="ARBA" id="ARBA00022679"/>
    </source>
</evidence>
<gene>
    <name evidence="22" type="ORF">HHL27_12180</name>
</gene>
<keyword evidence="23" id="KW-1185">Reference proteome</keyword>
<evidence type="ECO:0000256" key="9">
    <source>
        <dbReference type="ARBA" id="ARBA00022741"/>
    </source>
</evidence>
<dbReference type="GO" id="GO:0005886">
    <property type="term" value="C:plasma membrane"/>
    <property type="evidence" value="ECO:0007669"/>
    <property type="project" value="UniProtKB-SubCell"/>
</dbReference>
<feature type="domain" description="Polysaccharide chain length determinant N-terminal" evidence="19">
    <location>
        <begin position="6"/>
        <end position="89"/>
    </location>
</feature>
<evidence type="ECO:0000256" key="4">
    <source>
        <dbReference type="ARBA" id="ARBA00011903"/>
    </source>
</evidence>
<dbReference type="InterPro" id="IPR050445">
    <property type="entry name" value="Bact_polysacc_biosynth/exp"/>
</dbReference>